<sequence length="249" mass="27823">MKVVDAKRLIQHVQFSDPNTRLTAREITDTYPELVRLSQDSVKNDITLHRVLMLEKGANEREFGADSTSKSLSSVLQLAHAMPAVLFSWGRMITLDPAIFTFIVPKNRVLIDLELCMPLIEKILAKVKHHTVIGKNGTRVAIGRVIDEFYCANEREVIADLSGLLFEKVTISNTHQMRTIALKLERGQVLEPIDQDDHKKITEALKNTLPPAMYKKLLEAPTYKAKISSTVTGKMPSFTASVNSGVPAF</sequence>
<dbReference type="EMBL" id="DACRBY010000020">
    <property type="protein sequence ID" value="HAS8541218.1"/>
    <property type="molecule type" value="Genomic_DNA"/>
</dbReference>
<comment type="caution">
    <text evidence="1">The sequence shown here is derived from an EMBL/GenBank/DDBJ whole genome shotgun (WGS) entry which is preliminary data.</text>
</comment>
<evidence type="ECO:0000313" key="1">
    <source>
        <dbReference type="EMBL" id="HAS8541218.1"/>
    </source>
</evidence>
<reference evidence="1" key="2">
    <citation type="submission" date="2019-01" db="EMBL/GenBank/DDBJ databases">
        <authorList>
            <consortium name="NCBI Pathogen Detection Project"/>
        </authorList>
    </citation>
    <scope>NUCLEOTIDE SEQUENCE</scope>
    <source>
        <strain evidence="1">BCW_3452</strain>
    </source>
</reference>
<proteinExistence type="predicted"/>
<name>A0A8H9N1S6_VIBVL</name>
<dbReference type="Proteomes" id="UP000863257">
    <property type="component" value="Unassembled WGS sequence"/>
</dbReference>
<dbReference type="AlphaFoldDB" id="A0A8H9N1S6"/>
<reference evidence="1" key="1">
    <citation type="journal article" date="2018" name="Genome Biol.">
        <title>SKESA: strategic k-mer extension for scrupulous assemblies.</title>
        <authorList>
            <person name="Souvorov A."/>
            <person name="Agarwala R."/>
            <person name="Lipman D.J."/>
        </authorList>
    </citation>
    <scope>NUCLEOTIDE SEQUENCE</scope>
    <source>
        <strain evidence="1">BCW_3452</strain>
    </source>
</reference>
<protein>
    <submittedName>
        <fullName evidence="1">Uncharacterized protein</fullName>
    </submittedName>
</protein>
<gene>
    <name evidence="1" type="ORF">I7730_15660</name>
</gene>
<organism evidence="1">
    <name type="scientific">Vibrio vulnificus</name>
    <dbReference type="NCBI Taxonomy" id="672"/>
    <lineage>
        <taxon>Bacteria</taxon>
        <taxon>Pseudomonadati</taxon>
        <taxon>Pseudomonadota</taxon>
        <taxon>Gammaproteobacteria</taxon>
        <taxon>Vibrionales</taxon>
        <taxon>Vibrionaceae</taxon>
        <taxon>Vibrio</taxon>
    </lineage>
</organism>
<accession>A0A8H9N1S6</accession>